<evidence type="ECO:0000313" key="2">
    <source>
        <dbReference type="EMBL" id="CAA7270811.1"/>
    </source>
</evidence>
<dbReference type="OrthoDB" id="3067898at2759"/>
<dbReference type="SUPFAM" id="SSF48371">
    <property type="entry name" value="ARM repeat"/>
    <property type="match status" value="1"/>
</dbReference>
<feature type="region of interest" description="Disordered" evidence="1">
    <location>
        <begin position="251"/>
        <end position="277"/>
    </location>
</feature>
<dbReference type="PANTHER" id="PTHR12048:SF0">
    <property type="entry name" value="CCAAT_ENHANCER-BINDING PROTEIN ZETA"/>
    <property type="match status" value="1"/>
</dbReference>
<dbReference type="AlphaFoldDB" id="A0A8S0Y0H1"/>
<dbReference type="Proteomes" id="UP000467700">
    <property type="component" value="Unassembled WGS sequence"/>
</dbReference>
<feature type="region of interest" description="Disordered" evidence="1">
    <location>
        <begin position="1"/>
        <end position="46"/>
    </location>
</feature>
<dbReference type="PANTHER" id="PTHR12048">
    <property type="entry name" value="CCAAT-BINDING FACTOR-RELATED"/>
    <property type="match status" value="1"/>
</dbReference>
<feature type="compositionally biased region" description="Low complexity" evidence="1">
    <location>
        <begin position="10"/>
        <end position="22"/>
    </location>
</feature>
<feature type="region of interest" description="Disordered" evidence="1">
    <location>
        <begin position="58"/>
        <end position="234"/>
    </location>
</feature>
<dbReference type="InterPro" id="IPR016024">
    <property type="entry name" value="ARM-type_fold"/>
</dbReference>
<feature type="compositionally biased region" description="Low complexity" evidence="1">
    <location>
        <begin position="189"/>
        <end position="199"/>
    </location>
</feature>
<protein>
    <submittedName>
        <fullName evidence="2">Uncharacterized protein</fullName>
    </submittedName>
</protein>
<accession>A0A8S0Y0H1</accession>
<comment type="caution">
    <text evidence="2">The sequence shown here is derived from an EMBL/GenBank/DDBJ whole genome shotgun (WGS) entry which is preliminary data.</text>
</comment>
<dbReference type="GO" id="GO:0005634">
    <property type="term" value="C:nucleus"/>
    <property type="evidence" value="ECO:0007669"/>
    <property type="project" value="TreeGrafter"/>
</dbReference>
<feature type="compositionally biased region" description="Basic and acidic residues" evidence="1">
    <location>
        <begin position="138"/>
        <end position="159"/>
    </location>
</feature>
<evidence type="ECO:0000313" key="3">
    <source>
        <dbReference type="Proteomes" id="UP000467700"/>
    </source>
</evidence>
<reference evidence="2 3" key="1">
    <citation type="submission" date="2020-01" db="EMBL/GenBank/DDBJ databases">
        <authorList>
            <person name="Gupta K D."/>
        </authorList>
    </citation>
    <scope>NUCLEOTIDE SEQUENCE [LARGE SCALE GENOMIC DNA]</scope>
</reference>
<proteinExistence type="predicted"/>
<feature type="compositionally biased region" description="Basic residues" evidence="1">
    <location>
        <begin position="174"/>
        <end position="184"/>
    </location>
</feature>
<dbReference type="InterPro" id="IPR040155">
    <property type="entry name" value="CEBPZ/Mak21-like"/>
</dbReference>
<keyword evidence="3" id="KW-1185">Reference proteome</keyword>
<gene>
    <name evidence="2" type="ORF">AAE3_LOCUS13068</name>
</gene>
<name>A0A8S0Y0H1_CYCAE</name>
<feature type="compositionally biased region" description="Basic and acidic residues" evidence="1">
    <location>
        <begin position="101"/>
        <end position="125"/>
    </location>
</feature>
<organism evidence="2 3">
    <name type="scientific">Cyclocybe aegerita</name>
    <name type="common">Black poplar mushroom</name>
    <name type="synonym">Agrocybe aegerita</name>
    <dbReference type="NCBI Taxonomy" id="1973307"/>
    <lineage>
        <taxon>Eukaryota</taxon>
        <taxon>Fungi</taxon>
        <taxon>Dikarya</taxon>
        <taxon>Basidiomycota</taxon>
        <taxon>Agaricomycotina</taxon>
        <taxon>Agaricomycetes</taxon>
        <taxon>Agaricomycetidae</taxon>
        <taxon>Agaricales</taxon>
        <taxon>Agaricineae</taxon>
        <taxon>Bolbitiaceae</taxon>
        <taxon>Cyclocybe</taxon>
    </lineage>
</organism>
<sequence length="508" mass="55444">MDEESKVRSLRSSSASSYSPNSAGPRLSSRLHNSAPLEYPRPTPDVWYGFAGRKVARPSLRLPSSRVLTATSKKELKDKGKRKDKGQGGYGSVDESAVSGQEKHDPTLRKEVSKFLKALNRKDGQTKPQPKQTKDRRKGKEKEKKREREREKALLEKPSTKKSTSTSEPDKSSKRSKKTEKKKSKMESKSLSSAANAASVPVSNDPPPSAPSGAPSSRAADRPQAKLPTKVPINPKSHVVFAPTSQWYTALPSLPPQNASSPKNPSPPTPTPAQLASLSSKAVSLHAADTHTFLAASATSSEASFVAKILQSGTLSDRLSALTLLVQSSPVHNTKALEGLRGLGERGRGKGKGGREESLKFEGAAVCCALVGWGRGAGAEAEVGGYFRDQPLLHPGVTDGYFVVWYFEDWFKKYFFSVLQILDTLSLDPLPYVRTQSLALISTLLRDAPEQEHNLLRDSPEQEHNRDLLQLLINKLGDTDKARRGISCSCCRDIRCVVRYDVVSITYA</sequence>
<dbReference type="EMBL" id="CACVBS010000097">
    <property type="protein sequence ID" value="CAA7270811.1"/>
    <property type="molecule type" value="Genomic_DNA"/>
</dbReference>
<evidence type="ECO:0000256" key="1">
    <source>
        <dbReference type="SAM" id="MobiDB-lite"/>
    </source>
</evidence>